<reference evidence="1" key="2">
    <citation type="submission" date="2020-05" db="UniProtKB">
        <authorList>
            <consortium name="EnsemblMetazoa"/>
        </authorList>
    </citation>
    <scope>IDENTIFICATION</scope>
    <source>
        <strain evidence="1">Epiroticus2</strain>
    </source>
</reference>
<sequence>MATVIESEEEIACLVREIEEEQDQLESTIAWFLSQNYLKSTIKKIVAVGDIALLRTMESDSQASKDNLLVAASLSLCQANNSENLVKARNQITANAKELDRWFTQMRSGDLEKELDKCHHANRELRSKKHAMQYELNAKKQRVDTEELEISGFMDVLKEIKRDNETTIHSYEQELQKVENILNDENYVSPLFPDLCE</sequence>
<accession>A0A182PVY3</accession>
<proteinExistence type="predicted"/>
<evidence type="ECO:0000313" key="2">
    <source>
        <dbReference type="Proteomes" id="UP000075885"/>
    </source>
</evidence>
<keyword evidence="2" id="KW-1185">Reference proteome</keyword>
<dbReference type="Proteomes" id="UP000075885">
    <property type="component" value="Unassembled WGS sequence"/>
</dbReference>
<dbReference type="EnsemblMetazoa" id="AEPI011120-RA">
    <property type="protein sequence ID" value="AEPI011120-PA"/>
    <property type="gene ID" value="AEPI011120"/>
</dbReference>
<dbReference type="AlphaFoldDB" id="A0A182PVY3"/>
<evidence type="ECO:0000313" key="1">
    <source>
        <dbReference type="EnsemblMetazoa" id="AEPI011120-PA"/>
    </source>
</evidence>
<reference evidence="2" key="1">
    <citation type="submission" date="2013-03" db="EMBL/GenBank/DDBJ databases">
        <title>The Genome Sequence of Anopheles epiroticus epiroticus2.</title>
        <authorList>
            <consortium name="The Broad Institute Genomics Platform"/>
            <person name="Neafsey D.E."/>
            <person name="Howell P."/>
            <person name="Walker B."/>
            <person name="Young S.K."/>
            <person name="Zeng Q."/>
            <person name="Gargeya S."/>
            <person name="Fitzgerald M."/>
            <person name="Haas B."/>
            <person name="Abouelleil A."/>
            <person name="Allen A.W."/>
            <person name="Alvarado L."/>
            <person name="Arachchi H.M."/>
            <person name="Berlin A.M."/>
            <person name="Chapman S.B."/>
            <person name="Gainer-Dewar J."/>
            <person name="Goldberg J."/>
            <person name="Griggs A."/>
            <person name="Gujja S."/>
            <person name="Hansen M."/>
            <person name="Howarth C."/>
            <person name="Imamovic A."/>
            <person name="Ireland A."/>
            <person name="Larimer J."/>
            <person name="McCowan C."/>
            <person name="Murphy C."/>
            <person name="Pearson M."/>
            <person name="Poon T.W."/>
            <person name="Priest M."/>
            <person name="Roberts A."/>
            <person name="Saif S."/>
            <person name="Shea T."/>
            <person name="Sisk P."/>
            <person name="Sykes S."/>
            <person name="Wortman J."/>
            <person name="Nusbaum C."/>
            <person name="Birren B."/>
        </authorList>
    </citation>
    <scope>NUCLEOTIDE SEQUENCE [LARGE SCALE GENOMIC DNA]</scope>
    <source>
        <strain evidence="2">Epiroticus2</strain>
    </source>
</reference>
<dbReference type="VEuPathDB" id="VectorBase:AEPI011120"/>
<name>A0A182PVY3_9DIPT</name>
<organism evidence="1 2">
    <name type="scientific">Anopheles epiroticus</name>
    <dbReference type="NCBI Taxonomy" id="199890"/>
    <lineage>
        <taxon>Eukaryota</taxon>
        <taxon>Metazoa</taxon>
        <taxon>Ecdysozoa</taxon>
        <taxon>Arthropoda</taxon>
        <taxon>Hexapoda</taxon>
        <taxon>Insecta</taxon>
        <taxon>Pterygota</taxon>
        <taxon>Neoptera</taxon>
        <taxon>Endopterygota</taxon>
        <taxon>Diptera</taxon>
        <taxon>Nematocera</taxon>
        <taxon>Culicoidea</taxon>
        <taxon>Culicidae</taxon>
        <taxon>Anophelinae</taxon>
        <taxon>Anopheles</taxon>
    </lineage>
</organism>
<protein>
    <submittedName>
        <fullName evidence="1">Uncharacterized protein</fullName>
    </submittedName>
</protein>